<dbReference type="GO" id="GO:0010181">
    <property type="term" value="F:FMN binding"/>
    <property type="evidence" value="ECO:0007669"/>
    <property type="project" value="InterPro"/>
</dbReference>
<dbReference type="Gene3D" id="2.30.110.10">
    <property type="entry name" value="Electron Transport, Fmn-binding Protein, Chain A"/>
    <property type="match status" value="1"/>
</dbReference>
<comment type="function">
    <text evidence="2">Catalyzes the oxidation of either pyridoxine 5'-phosphate (PNP) or pyridoxamine 5'-phosphate (PMP) into pyridoxal 5'-phosphate (PLP).</text>
</comment>
<gene>
    <name evidence="11" type="ORF">KR093_004870</name>
</gene>
<feature type="non-terminal residue" evidence="11">
    <location>
        <position position="1"/>
    </location>
</feature>
<comment type="caution">
    <text evidence="11">The sequence shown here is derived from an EMBL/GenBank/DDBJ whole genome shotgun (WGS) entry which is preliminary data.</text>
</comment>
<keyword evidence="12" id="KW-1185">Reference proteome</keyword>
<comment type="cofactor">
    <cofactor evidence="1">
        <name>FMN</name>
        <dbReference type="ChEBI" id="CHEBI:58210"/>
    </cofactor>
</comment>
<dbReference type="SUPFAM" id="SSF50475">
    <property type="entry name" value="FMN-binding split barrel"/>
    <property type="match status" value="1"/>
</dbReference>
<dbReference type="GO" id="GO:0004733">
    <property type="term" value="F:pyridoxamine phosphate oxidase activity"/>
    <property type="evidence" value="ECO:0007669"/>
    <property type="project" value="UniProtKB-EC"/>
</dbReference>
<sequence length="191" mass="22053">ESMAIREPYSILQRWLFTAQHQTSHCNPRVACVATVDATGQPVTRLTNVEQINPSGITFFTTLGSRQAGEISTNPYVSLHFHWPEIERSVHIAGIASPICAFQAQHQFWKYPRHVQLRMHGIIEPKRDTSIIGRLRRFFSSWFPIEEDPVPTPPDWGGFQLKPTLYEFFDGSRDVPSTRCMRFRRCLTLPR</sequence>
<reference evidence="11" key="1">
    <citation type="journal article" date="2021" name="Mol. Ecol. Resour.">
        <title>Phylogenomic analyses of the genus Drosophila reveals genomic signals of climate adaptation.</title>
        <authorList>
            <person name="Li F."/>
            <person name="Rane R.V."/>
            <person name="Luria V."/>
            <person name="Xiong Z."/>
            <person name="Chen J."/>
            <person name="Li Z."/>
            <person name="Catullo R.A."/>
            <person name="Griffin P.C."/>
            <person name="Schiffer M."/>
            <person name="Pearce S."/>
            <person name="Lee S.F."/>
            <person name="McElroy K."/>
            <person name="Stocker A."/>
            <person name="Shirriffs J."/>
            <person name="Cockerell F."/>
            <person name="Coppin C."/>
            <person name="Sgro C.M."/>
            <person name="Karger A."/>
            <person name="Cain J.W."/>
            <person name="Weber J.A."/>
            <person name="Santpere G."/>
            <person name="Kirschner M.W."/>
            <person name="Hoffmann A.A."/>
            <person name="Oakeshott J.G."/>
            <person name="Zhang G."/>
        </authorList>
    </citation>
    <scope>NUCLEOTIDE SEQUENCE</scope>
    <source>
        <strain evidence="11">BGI-SZ-2011g</strain>
    </source>
</reference>
<dbReference type="PIRSF" id="PIRSF000190">
    <property type="entry name" value="Pyd_amn-ph_oxd"/>
    <property type="match status" value="1"/>
</dbReference>
<evidence type="ECO:0000256" key="2">
    <source>
        <dbReference type="ARBA" id="ARBA00003691"/>
    </source>
</evidence>
<dbReference type="Proteomes" id="UP001200034">
    <property type="component" value="Unassembled WGS sequence"/>
</dbReference>
<name>A0AAD4JUI8_9MUSC</name>
<evidence type="ECO:0000256" key="5">
    <source>
        <dbReference type="ARBA" id="ARBA00007301"/>
    </source>
</evidence>
<evidence type="ECO:0000313" key="12">
    <source>
        <dbReference type="Proteomes" id="UP001200034"/>
    </source>
</evidence>
<dbReference type="PANTHER" id="PTHR10851:SF0">
    <property type="entry name" value="PYRIDOXINE-5'-PHOSPHATE OXIDASE"/>
    <property type="match status" value="1"/>
</dbReference>
<dbReference type="EMBL" id="JAJJHW010003409">
    <property type="protein sequence ID" value="KAH8359165.1"/>
    <property type="molecule type" value="Genomic_DNA"/>
</dbReference>
<evidence type="ECO:0000256" key="6">
    <source>
        <dbReference type="ARBA" id="ARBA00012801"/>
    </source>
</evidence>
<evidence type="ECO:0000259" key="10">
    <source>
        <dbReference type="Pfam" id="PF01243"/>
    </source>
</evidence>
<evidence type="ECO:0000256" key="9">
    <source>
        <dbReference type="ARBA" id="ARBA00023002"/>
    </source>
</evidence>
<keyword evidence="9" id="KW-0560">Oxidoreductase</keyword>
<dbReference type="AlphaFoldDB" id="A0AAD4JUI8"/>
<dbReference type="InterPro" id="IPR000659">
    <property type="entry name" value="Pyridox_Oxase"/>
</dbReference>
<feature type="non-terminal residue" evidence="11">
    <location>
        <position position="191"/>
    </location>
</feature>
<dbReference type="InterPro" id="IPR012349">
    <property type="entry name" value="Split_barrel_FMN-bd"/>
</dbReference>
<evidence type="ECO:0000256" key="4">
    <source>
        <dbReference type="ARBA" id="ARBA00005037"/>
    </source>
</evidence>
<proteinExistence type="inferred from homology"/>
<dbReference type="GO" id="GO:0008615">
    <property type="term" value="P:pyridoxine biosynthetic process"/>
    <property type="evidence" value="ECO:0007669"/>
    <property type="project" value="InterPro"/>
</dbReference>
<keyword evidence="8" id="KW-0288">FMN</keyword>
<keyword evidence="7" id="KW-0285">Flavoprotein</keyword>
<organism evidence="11 12">
    <name type="scientific">Drosophila rubida</name>
    <dbReference type="NCBI Taxonomy" id="30044"/>
    <lineage>
        <taxon>Eukaryota</taxon>
        <taxon>Metazoa</taxon>
        <taxon>Ecdysozoa</taxon>
        <taxon>Arthropoda</taxon>
        <taxon>Hexapoda</taxon>
        <taxon>Insecta</taxon>
        <taxon>Pterygota</taxon>
        <taxon>Neoptera</taxon>
        <taxon>Endopterygota</taxon>
        <taxon>Diptera</taxon>
        <taxon>Brachycera</taxon>
        <taxon>Muscomorpha</taxon>
        <taxon>Ephydroidea</taxon>
        <taxon>Drosophilidae</taxon>
        <taxon>Drosophila</taxon>
    </lineage>
</organism>
<feature type="domain" description="Pyridoxamine 5'-phosphate oxidase N-terminal" evidence="10">
    <location>
        <begin position="21"/>
        <end position="115"/>
    </location>
</feature>
<dbReference type="Pfam" id="PF01243">
    <property type="entry name" value="PNPOx_N"/>
    <property type="match status" value="1"/>
</dbReference>
<evidence type="ECO:0000313" key="11">
    <source>
        <dbReference type="EMBL" id="KAH8359165.1"/>
    </source>
</evidence>
<evidence type="ECO:0000256" key="3">
    <source>
        <dbReference type="ARBA" id="ARBA00004738"/>
    </source>
</evidence>
<comment type="similarity">
    <text evidence="5">Belongs to the pyridoxamine 5'-phosphate oxidase family.</text>
</comment>
<evidence type="ECO:0000256" key="7">
    <source>
        <dbReference type="ARBA" id="ARBA00022630"/>
    </source>
</evidence>
<protein>
    <recommendedName>
        <fullName evidence="6">pyridoxal 5'-phosphate synthase</fullName>
        <ecNumber evidence="6">1.4.3.5</ecNumber>
    </recommendedName>
</protein>
<accession>A0AAD4JUI8</accession>
<dbReference type="InterPro" id="IPR011576">
    <property type="entry name" value="Pyridox_Oxase_N"/>
</dbReference>
<comment type="pathway">
    <text evidence="3">Cofactor metabolism; pyridoxal 5'-phosphate salvage; pyridoxal 5'-phosphate from pyridoxamine 5'-phosphate: step 1/1.</text>
</comment>
<comment type="pathway">
    <text evidence="4">Cofactor metabolism; pyridoxal 5'-phosphate salvage; pyridoxal 5'-phosphate from pyridoxine 5'-phosphate: step 1/1.</text>
</comment>
<evidence type="ECO:0000256" key="8">
    <source>
        <dbReference type="ARBA" id="ARBA00022643"/>
    </source>
</evidence>
<evidence type="ECO:0000256" key="1">
    <source>
        <dbReference type="ARBA" id="ARBA00001917"/>
    </source>
</evidence>
<dbReference type="EC" id="1.4.3.5" evidence="6"/>
<dbReference type="PANTHER" id="PTHR10851">
    <property type="entry name" value="PYRIDOXINE-5-PHOSPHATE OXIDASE"/>
    <property type="match status" value="1"/>
</dbReference>